<sequence length="223" mass="23889">MQLSTHAAQQPCRRSGGGPLLQHCTAATRTARPLPAQPRRPSASPLHPSPHAPPRTSPRLAAKLLDDGPYEGTSGCRSVQEVAAKAAAAVEVIRDRHANSLMFGPDSIDGHVLEVHVEATYNINAMRMGSPYRAERVSGSPDIRIYDVRQPDRTLELAQLKMHLRGINAAQYAGMEKVTTSDVAPTGGDVYDALLYGGVSSTPVDHAGLRRAAADPYAHFESV</sequence>
<protein>
    <submittedName>
        <fullName evidence="2">Uncharacterized protein</fullName>
    </submittedName>
</protein>
<dbReference type="AlphaFoldDB" id="A0A835YAE4"/>
<proteinExistence type="predicted"/>
<evidence type="ECO:0000313" key="2">
    <source>
        <dbReference type="EMBL" id="KAG2499320.1"/>
    </source>
</evidence>
<keyword evidence="3" id="KW-1185">Reference proteome</keyword>
<feature type="compositionally biased region" description="Pro residues" evidence="1">
    <location>
        <begin position="47"/>
        <end position="56"/>
    </location>
</feature>
<organism evidence="2 3">
    <name type="scientific">Edaphochlamys debaryana</name>
    <dbReference type="NCBI Taxonomy" id="47281"/>
    <lineage>
        <taxon>Eukaryota</taxon>
        <taxon>Viridiplantae</taxon>
        <taxon>Chlorophyta</taxon>
        <taxon>core chlorophytes</taxon>
        <taxon>Chlorophyceae</taxon>
        <taxon>CS clade</taxon>
        <taxon>Chlamydomonadales</taxon>
        <taxon>Chlamydomonadales incertae sedis</taxon>
        <taxon>Edaphochlamys</taxon>
    </lineage>
</organism>
<feature type="region of interest" description="Disordered" evidence="1">
    <location>
        <begin position="1"/>
        <end position="60"/>
    </location>
</feature>
<dbReference type="Proteomes" id="UP000612055">
    <property type="component" value="Unassembled WGS sequence"/>
</dbReference>
<evidence type="ECO:0000256" key="1">
    <source>
        <dbReference type="SAM" id="MobiDB-lite"/>
    </source>
</evidence>
<reference evidence="2" key="1">
    <citation type="journal article" date="2020" name="bioRxiv">
        <title>Comparative genomics of Chlamydomonas.</title>
        <authorList>
            <person name="Craig R.J."/>
            <person name="Hasan A.R."/>
            <person name="Ness R.W."/>
            <person name="Keightley P.D."/>
        </authorList>
    </citation>
    <scope>NUCLEOTIDE SEQUENCE</scope>
    <source>
        <strain evidence="2">CCAP 11/70</strain>
    </source>
</reference>
<feature type="compositionally biased region" description="Low complexity" evidence="1">
    <location>
        <begin position="26"/>
        <end position="46"/>
    </location>
</feature>
<comment type="caution">
    <text evidence="2">The sequence shown here is derived from an EMBL/GenBank/DDBJ whole genome shotgun (WGS) entry which is preliminary data.</text>
</comment>
<gene>
    <name evidence="2" type="ORF">HYH03_002897</name>
</gene>
<dbReference type="OrthoDB" id="547314at2759"/>
<name>A0A835YAE4_9CHLO</name>
<evidence type="ECO:0000313" key="3">
    <source>
        <dbReference type="Proteomes" id="UP000612055"/>
    </source>
</evidence>
<accession>A0A835YAE4</accession>
<dbReference type="EMBL" id="JAEHOE010000007">
    <property type="protein sequence ID" value="KAG2499320.1"/>
    <property type="molecule type" value="Genomic_DNA"/>
</dbReference>